<dbReference type="PRINTS" id="PR00793">
    <property type="entry name" value="PROAMNOPTASE"/>
</dbReference>
<evidence type="ECO:0000313" key="5">
    <source>
        <dbReference type="Proteomes" id="UP000646053"/>
    </source>
</evidence>
<sequence length="287" mass="31792">MFATIRGTKIYFDIEGSALVPNGDRMEEKPVAFLLHGGPGVDHTSYKPTFSRLGDHMQLVYIDHRGQGRSERGDPSTYTLDHNVEDIEALRQYLGLGKIIVIGGSYGGMVALTYASRYPQNLSHLVAIATAPDFRFLERAQEILAQRGTVEQIAIAQHLWDGNFESEAQLRQYFQVMQPLYSITYTPNNKPTAWDRAILSVEAINVAFGGFLRTYDVLKDLPRITAPTLVIGGRHDWICPPECSEAIAAAIPNAELQIFEGSGHSIRTDEPDALLDAIAHFVTTSTD</sequence>
<dbReference type="Proteomes" id="UP000646053">
    <property type="component" value="Unassembled WGS sequence"/>
</dbReference>
<dbReference type="InterPro" id="IPR000073">
    <property type="entry name" value="AB_hydrolase_1"/>
</dbReference>
<dbReference type="PANTHER" id="PTHR43798">
    <property type="entry name" value="MONOACYLGLYCEROL LIPASE"/>
    <property type="match status" value="1"/>
</dbReference>
<name>A0A8J7Z309_9CYAN</name>
<dbReference type="PRINTS" id="PR00111">
    <property type="entry name" value="ABHYDROLASE"/>
</dbReference>
<dbReference type="InterPro" id="IPR002410">
    <property type="entry name" value="Peptidase_S33"/>
</dbReference>
<proteinExistence type="inferred from homology"/>
<dbReference type="PANTHER" id="PTHR43798:SF33">
    <property type="entry name" value="HYDROLASE, PUTATIVE (AFU_ORTHOLOGUE AFUA_2G14860)-RELATED"/>
    <property type="match status" value="1"/>
</dbReference>
<evidence type="ECO:0000259" key="3">
    <source>
        <dbReference type="Pfam" id="PF00561"/>
    </source>
</evidence>
<dbReference type="GO" id="GO:0004177">
    <property type="term" value="F:aminopeptidase activity"/>
    <property type="evidence" value="ECO:0007669"/>
    <property type="project" value="UniProtKB-EC"/>
</dbReference>
<evidence type="ECO:0000256" key="2">
    <source>
        <dbReference type="ARBA" id="ARBA00022801"/>
    </source>
</evidence>
<dbReference type="Pfam" id="PF00561">
    <property type="entry name" value="Abhydrolase_1"/>
    <property type="match status" value="1"/>
</dbReference>
<dbReference type="AlphaFoldDB" id="A0A8J7Z309"/>
<keyword evidence="5" id="KW-1185">Reference proteome</keyword>
<comment type="caution">
    <text evidence="4">The sequence shown here is derived from an EMBL/GenBank/DDBJ whole genome shotgun (WGS) entry which is preliminary data.</text>
</comment>
<feature type="domain" description="AB hydrolase-1" evidence="3">
    <location>
        <begin position="34"/>
        <end position="266"/>
    </location>
</feature>
<dbReference type="Gene3D" id="3.40.50.1820">
    <property type="entry name" value="alpha/beta hydrolase"/>
    <property type="match status" value="1"/>
</dbReference>
<protein>
    <submittedName>
        <fullName evidence="4">Alpha/beta fold hydrolase</fullName>
    </submittedName>
</protein>
<reference evidence="4" key="1">
    <citation type="submission" date="2019-12" db="EMBL/GenBank/DDBJ databases">
        <title>High-Quality draft genome sequences of three cyanobacteria isolated from the limestone walls of the Old Cathedral of Coimbra.</title>
        <authorList>
            <person name="Tiago I."/>
            <person name="Soares F."/>
            <person name="Portugal A."/>
        </authorList>
    </citation>
    <scope>NUCLEOTIDE SEQUENCE</scope>
    <source>
        <strain evidence="4">A</strain>
    </source>
</reference>
<dbReference type="InterPro" id="IPR029058">
    <property type="entry name" value="AB_hydrolase_fold"/>
</dbReference>
<dbReference type="GO" id="GO:0006508">
    <property type="term" value="P:proteolysis"/>
    <property type="evidence" value="ECO:0007669"/>
    <property type="project" value="InterPro"/>
</dbReference>
<gene>
    <name evidence="4" type="ORF">GS601_17560</name>
</gene>
<comment type="similarity">
    <text evidence="1">Belongs to the peptidase S33 family.</text>
</comment>
<dbReference type="RefSeq" id="WP_162424601.1">
    <property type="nucleotide sequence ID" value="NZ_WVIE01000024.1"/>
</dbReference>
<evidence type="ECO:0000256" key="1">
    <source>
        <dbReference type="ARBA" id="ARBA00010088"/>
    </source>
</evidence>
<dbReference type="SUPFAM" id="SSF53474">
    <property type="entry name" value="alpha/beta-Hydrolases"/>
    <property type="match status" value="1"/>
</dbReference>
<accession>A0A8J7Z309</accession>
<evidence type="ECO:0000313" key="4">
    <source>
        <dbReference type="EMBL" id="NDJ19072.1"/>
    </source>
</evidence>
<dbReference type="InterPro" id="IPR050266">
    <property type="entry name" value="AB_hydrolase_sf"/>
</dbReference>
<dbReference type="GO" id="GO:0016020">
    <property type="term" value="C:membrane"/>
    <property type="evidence" value="ECO:0007669"/>
    <property type="project" value="TreeGrafter"/>
</dbReference>
<dbReference type="EMBL" id="WVIE01000024">
    <property type="protein sequence ID" value="NDJ19072.1"/>
    <property type="molecule type" value="Genomic_DNA"/>
</dbReference>
<keyword evidence="2 4" id="KW-0378">Hydrolase</keyword>
<organism evidence="4 5">
    <name type="scientific">Myxacorys almedinensis A</name>
    <dbReference type="NCBI Taxonomy" id="2690445"/>
    <lineage>
        <taxon>Bacteria</taxon>
        <taxon>Bacillati</taxon>
        <taxon>Cyanobacteriota</taxon>
        <taxon>Cyanophyceae</taxon>
        <taxon>Leptolyngbyales</taxon>
        <taxon>Leptolyngbyaceae</taxon>
        <taxon>Myxacorys</taxon>
        <taxon>Myxacorys almedinensis</taxon>
    </lineage>
</organism>